<name>A0A8H7ET65_9FUNG</name>
<dbReference type="AlphaFoldDB" id="A0A8H7ET65"/>
<accession>A0A8H7ET65</accession>
<dbReference type="InterPro" id="IPR046758">
    <property type="entry name" value="Sey1/RHD3-like_3HB"/>
</dbReference>
<proteinExistence type="predicted"/>
<comment type="caution">
    <text evidence="2">The sequence shown here is derived from an EMBL/GenBank/DDBJ whole genome shotgun (WGS) entry which is preliminary data.</text>
</comment>
<evidence type="ECO:0000313" key="2">
    <source>
        <dbReference type="EMBL" id="KAF7729335.1"/>
    </source>
</evidence>
<dbReference type="EMBL" id="JABAYA010000026">
    <property type="protein sequence ID" value="KAF7729335.1"/>
    <property type="molecule type" value="Genomic_DNA"/>
</dbReference>
<reference evidence="2" key="1">
    <citation type="submission" date="2020-01" db="EMBL/GenBank/DDBJ databases">
        <title>Genome Sequencing of Three Apophysomyces-Like Fungal Strains Confirms a Novel Fungal Genus in the Mucoromycota with divergent Burkholderia-like Endosymbiotic Bacteria.</title>
        <authorList>
            <person name="Stajich J.E."/>
            <person name="Macias A.M."/>
            <person name="Carter-House D."/>
            <person name="Lovett B."/>
            <person name="Kasson L.R."/>
            <person name="Berry K."/>
            <person name="Grigoriev I."/>
            <person name="Chang Y."/>
            <person name="Spatafora J."/>
            <person name="Kasson M.T."/>
        </authorList>
    </citation>
    <scope>NUCLEOTIDE SEQUENCE</scope>
    <source>
        <strain evidence="2">NRRL A-21654</strain>
    </source>
</reference>
<protein>
    <recommendedName>
        <fullName evidence="1">Sey1/RHD3-like three-helix bundle domain-containing protein</fullName>
    </recommendedName>
</protein>
<keyword evidence="3" id="KW-1185">Reference proteome</keyword>
<feature type="domain" description="Sey1/RHD3-like three-helix bundle" evidence="1">
    <location>
        <begin position="56"/>
        <end position="187"/>
    </location>
</feature>
<evidence type="ECO:0000313" key="3">
    <source>
        <dbReference type="Proteomes" id="UP000605846"/>
    </source>
</evidence>
<dbReference type="Proteomes" id="UP000605846">
    <property type="component" value="Unassembled WGS sequence"/>
</dbReference>
<dbReference type="Pfam" id="PF20428">
    <property type="entry name" value="Sey1_3HB"/>
    <property type="match status" value="1"/>
</dbReference>
<evidence type="ECO:0000259" key="1">
    <source>
        <dbReference type="Pfam" id="PF20428"/>
    </source>
</evidence>
<gene>
    <name evidence="2" type="ORF">EC973_004591</name>
</gene>
<organism evidence="2 3">
    <name type="scientific">Apophysomyces ossiformis</name>
    <dbReference type="NCBI Taxonomy" id="679940"/>
    <lineage>
        <taxon>Eukaryota</taxon>
        <taxon>Fungi</taxon>
        <taxon>Fungi incertae sedis</taxon>
        <taxon>Mucoromycota</taxon>
        <taxon>Mucoromycotina</taxon>
        <taxon>Mucoromycetes</taxon>
        <taxon>Mucorales</taxon>
        <taxon>Mucorineae</taxon>
        <taxon>Mucoraceae</taxon>
        <taxon>Apophysomyces</taxon>
    </lineage>
</organism>
<sequence>MLSLLHYSTVLPEYIRKCGLADVGLNYSVDAVKRVKAEDVIPDLGKRMQKLLSEIRTTSGYNEDIYQKKKAELLARIKKELHEVFVGRLKNLRKQAIRSFSNNLKNLYEGFGSAAYASFKFLARLYRAAAEDFFLSEFVQAALWRNASGHTRMKYRWSYQDEYRLLKEDLDEQEKDRFTEAELRKRVTGGKYLGAALGTFTAIAVGSAAAALL</sequence>